<dbReference type="SUPFAM" id="SSF54593">
    <property type="entry name" value="Glyoxalase/Bleomycin resistance protein/Dihydroxybiphenyl dioxygenase"/>
    <property type="match status" value="2"/>
</dbReference>
<evidence type="ECO:0000259" key="1">
    <source>
        <dbReference type="PROSITE" id="PS51819"/>
    </source>
</evidence>
<dbReference type="PANTHER" id="PTHR33993">
    <property type="entry name" value="GLYOXALASE-RELATED"/>
    <property type="match status" value="1"/>
</dbReference>
<comment type="caution">
    <text evidence="2">The sequence shown here is derived from an EMBL/GenBank/DDBJ whole genome shotgun (WGS) entry which is preliminary data.</text>
</comment>
<evidence type="ECO:0000313" key="3">
    <source>
        <dbReference type="Proteomes" id="UP000632740"/>
    </source>
</evidence>
<proteinExistence type="predicted"/>
<dbReference type="InterPro" id="IPR037523">
    <property type="entry name" value="VOC_core"/>
</dbReference>
<dbReference type="PROSITE" id="PS51819">
    <property type="entry name" value="VOC"/>
    <property type="match status" value="2"/>
</dbReference>
<organism evidence="2 3">
    <name type="scientific">Cellulomonas chitinilytica</name>
    <dbReference type="NCBI Taxonomy" id="398759"/>
    <lineage>
        <taxon>Bacteria</taxon>
        <taxon>Bacillati</taxon>
        <taxon>Actinomycetota</taxon>
        <taxon>Actinomycetes</taxon>
        <taxon>Micrococcales</taxon>
        <taxon>Cellulomonadaceae</taxon>
        <taxon>Cellulomonas</taxon>
    </lineage>
</organism>
<dbReference type="InterPro" id="IPR029068">
    <property type="entry name" value="Glyas_Bleomycin-R_OHBP_Dase"/>
</dbReference>
<sequence length="261" mass="26991">MSTHAAPFPPGTPAWADITVPDVPRARAFYGPLLGWEFEVGGPATGGYVQATLAGRRVAGMAEPMGEDPAPPSAWCVYLATDDMAATTAAVTDAGGRVLVSAMPILDMGVMAIYVDPTGAVFGGWQPGTHTGWDAVDEPGSVVWSEVMTHDQPAALEFYRRVYGWGVDDMSGPGFVYATVSVDGQTVAGVGRYGSQAGPEAPAAWTLYFGVHDTDASAARATELGGTVASPPTDTPYGRMALVRGPFGEVFALMGPTTSVG</sequence>
<dbReference type="AlphaFoldDB" id="A0A919P8M4"/>
<dbReference type="PANTHER" id="PTHR33993:SF10">
    <property type="entry name" value="CONSERVED PROTEIN"/>
    <property type="match status" value="1"/>
</dbReference>
<gene>
    <name evidence="2" type="ORF">Cch01nite_40080</name>
</gene>
<dbReference type="CDD" id="cd07247">
    <property type="entry name" value="SgaA_N_like"/>
    <property type="match status" value="2"/>
</dbReference>
<feature type="domain" description="VOC" evidence="1">
    <location>
        <begin position="12"/>
        <end position="127"/>
    </location>
</feature>
<keyword evidence="3" id="KW-1185">Reference proteome</keyword>
<dbReference type="Gene3D" id="3.10.180.10">
    <property type="entry name" value="2,3-Dihydroxybiphenyl 1,2-Dioxygenase, domain 1"/>
    <property type="match status" value="2"/>
</dbReference>
<accession>A0A919P8M4</accession>
<dbReference type="InterPro" id="IPR004360">
    <property type="entry name" value="Glyas_Fos-R_dOase_dom"/>
</dbReference>
<dbReference type="InterPro" id="IPR052164">
    <property type="entry name" value="Anthracycline_SecMetBiosynth"/>
</dbReference>
<dbReference type="EMBL" id="BONK01000017">
    <property type="protein sequence ID" value="GIG23284.1"/>
    <property type="molecule type" value="Genomic_DNA"/>
</dbReference>
<reference evidence="2" key="1">
    <citation type="submission" date="2021-01" db="EMBL/GenBank/DDBJ databases">
        <title>Whole genome shotgun sequence of Cellulomonas chitinilytica NBRC 110799.</title>
        <authorList>
            <person name="Komaki H."/>
            <person name="Tamura T."/>
        </authorList>
    </citation>
    <scope>NUCLEOTIDE SEQUENCE</scope>
    <source>
        <strain evidence="2">NBRC 110799</strain>
    </source>
</reference>
<dbReference type="RefSeq" id="WP_203758286.1">
    <property type="nucleotide sequence ID" value="NZ_BONK01000017.1"/>
</dbReference>
<dbReference type="Pfam" id="PF00903">
    <property type="entry name" value="Glyoxalase"/>
    <property type="match status" value="2"/>
</dbReference>
<evidence type="ECO:0000313" key="2">
    <source>
        <dbReference type="EMBL" id="GIG23284.1"/>
    </source>
</evidence>
<name>A0A919P8M4_9CELL</name>
<feature type="domain" description="VOC" evidence="1">
    <location>
        <begin position="141"/>
        <end position="256"/>
    </location>
</feature>
<protein>
    <recommendedName>
        <fullName evidence="1">VOC domain-containing protein</fullName>
    </recommendedName>
</protein>
<dbReference type="Proteomes" id="UP000632740">
    <property type="component" value="Unassembled WGS sequence"/>
</dbReference>